<dbReference type="AlphaFoldDB" id="A0ABD2P9W3"/>
<dbReference type="FunFam" id="3.40.50.720:FF:000047">
    <property type="entry name" value="NADP-dependent L-serine/L-allo-threonine dehydrogenase"/>
    <property type="match status" value="1"/>
</dbReference>
<dbReference type="Pfam" id="PF00106">
    <property type="entry name" value="adh_short"/>
    <property type="match status" value="1"/>
</dbReference>
<dbReference type="EMBL" id="JABFTP020000185">
    <property type="protein sequence ID" value="KAL3287729.1"/>
    <property type="molecule type" value="Genomic_DNA"/>
</dbReference>
<keyword evidence="2" id="KW-0560">Oxidoreductase</keyword>
<protein>
    <recommendedName>
        <fullName evidence="6">Dehydrogenase</fullName>
    </recommendedName>
</protein>
<accession>A0ABD2P9W3</accession>
<evidence type="ECO:0000256" key="3">
    <source>
        <dbReference type="RuleBase" id="RU000363"/>
    </source>
</evidence>
<dbReference type="PANTHER" id="PTHR43115">
    <property type="entry name" value="DEHYDROGENASE/REDUCTASE SDR FAMILY MEMBER 11"/>
    <property type="match status" value="1"/>
</dbReference>
<evidence type="ECO:0000256" key="1">
    <source>
        <dbReference type="ARBA" id="ARBA00006484"/>
    </source>
</evidence>
<dbReference type="PANTHER" id="PTHR43115:SF4">
    <property type="entry name" value="DEHYDROGENASE_REDUCTASE SDR FAMILY MEMBER 11"/>
    <property type="match status" value="1"/>
</dbReference>
<dbReference type="SUPFAM" id="SSF51735">
    <property type="entry name" value="NAD(P)-binding Rossmann-fold domains"/>
    <property type="match status" value="1"/>
</dbReference>
<proteinExistence type="inferred from homology"/>
<dbReference type="Gene3D" id="3.40.50.720">
    <property type="entry name" value="NAD(P)-binding Rossmann-like Domain"/>
    <property type="match status" value="1"/>
</dbReference>
<dbReference type="InterPro" id="IPR036291">
    <property type="entry name" value="NAD(P)-bd_dom_sf"/>
</dbReference>
<sequence length="243" mass="26493">MDKWVKKVAVVTGASSGIGEKIAEKLVVQGLIVIGMARRLELIENKVEELQGLPGELHAMKVDVTKDEELIKAFEDIEEKFGAVHILVNNAGVVPATNLTEGDITDWRKTVDTNFLALCVATREAIRSMRKHRIDGHIIHINSITGHKVPLFPWLSVYPGTKHAVTAVTESLRVELVKAGSKIKVTSISPGYVRTPAIAGLDVPEDATILGTEDIADAVIYVLSTPPHVQIHEIIIRPIGEDL</sequence>
<dbReference type="GO" id="GO:0016616">
    <property type="term" value="F:oxidoreductase activity, acting on the CH-OH group of donors, NAD or NADP as acceptor"/>
    <property type="evidence" value="ECO:0007669"/>
    <property type="project" value="UniProtKB-ARBA"/>
</dbReference>
<comment type="caution">
    <text evidence="4">The sequence shown here is derived from an EMBL/GenBank/DDBJ whole genome shotgun (WGS) entry which is preliminary data.</text>
</comment>
<dbReference type="Proteomes" id="UP001516400">
    <property type="component" value="Unassembled WGS sequence"/>
</dbReference>
<gene>
    <name evidence="4" type="ORF">HHI36_002193</name>
</gene>
<dbReference type="InterPro" id="IPR002347">
    <property type="entry name" value="SDR_fam"/>
</dbReference>
<organism evidence="4 5">
    <name type="scientific">Cryptolaemus montrouzieri</name>
    <dbReference type="NCBI Taxonomy" id="559131"/>
    <lineage>
        <taxon>Eukaryota</taxon>
        <taxon>Metazoa</taxon>
        <taxon>Ecdysozoa</taxon>
        <taxon>Arthropoda</taxon>
        <taxon>Hexapoda</taxon>
        <taxon>Insecta</taxon>
        <taxon>Pterygota</taxon>
        <taxon>Neoptera</taxon>
        <taxon>Endopterygota</taxon>
        <taxon>Coleoptera</taxon>
        <taxon>Polyphaga</taxon>
        <taxon>Cucujiformia</taxon>
        <taxon>Coccinelloidea</taxon>
        <taxon>Coccinellidae</taxon>
        <taxon>Scymninae</taxon>
        <taxon>Scymnini</taxon>
        <taxon>Cryptolaemus</taxon>
    </lineage>
</organism>
<dbReference type="PRINTS" id="PR00080">
    <property type="entry name" value="SDRFAMILY"/>
</dbReference>
<evidence type="ECO:0000313" key="5">
    <source>
        <dbReference type="Proteomes" id="UP001516400"/>
    </source>
</evidence>
<name>A0ABD2P9W3_9CUCU</name>
<reference evidence="4 5" key="1">
    <citation type="journal article" date="2021" name="BMC Biol.">
        <title>Horizontally acquired antibacterial genes associated with adaptive radiation of ladybird beetles.</title>
        <authorList>
            <person name="Li H.S."/>
            <person name="Tang X.F."/>
            <person name="Huang Y.H."/>
            <person name="Xu Z.Y."/>
            <person name="Chen M.L."/>
            <person name="Du X.Y."/>
            <person name="Qiu B.Y."/>
            <person name="Chen P.T."/>
            <person name="Zhang W."/>
            <person name="Slipinski A."/>
            <person name="Escalona H.E."/>
            <person name="Waterhouse R.M."/>
            <person name="Zwick A."/>
            <person name="Pang H."/>
        </authorList>
    </citation>
    <scope>NUCLEOTIDE SEQUENCE [LARGE SCALE GENOMIC DNA]</scope>
    <source>
        <strain evidence="4">SYSU2018</strain>
    </source>
</reference>
<evidence type="ECO:0000313" key="4">
    <source>
        <dbReference type="EMBL" id="KAL3287729.1"/>
    </source>
</evidence>
<evidence type="ECO:0000256" key="2">
    <source>
        <dbReference type="ARBA" id="ARBA00023002"/>
    </source>
</evidence>
<comment type="similarity">
    <text evidence="1 3">Belongs to the short-chain dehydrogenases/reductases (SDR) family.</text>
</comment>
<keyword evidence="5" id="KW-1185">Reference proteome</keyword>
<evidence type="ECO:0008006" key="6">
    <source>
        <dbReference type="Google" id="ProtNLM"/>
    </source>
</evidence>
<dbReference type="PRINTS" id="PR00081">
    <property type="entry name" value="GDHRDH"/>
</dbReference>